<evidence type="ECO:0000313" key="2">
    <source>
        <dbReference type="Proteomes" id="UP001162881"/>
    </source>
</evidence>
<sequence length="188" mass="21394">MDYLIPVSSQSSLPVRPAHRAHNGELAALWRIYGGEPFQLLRTREGRDLSRARYQRAQEFQRSLEPGAPGEWTDFLYCTGIVVQLALSCHLLDVGFPDAWCARHIGLHVDRSLAYANATGFGYECEETERLTHVLAPYWKWNRMHLIGDAMPNDGGFKPDEVRGLLNALMDHVREVTGHGHLRRQMKS</sequence>
<protein>
    <submittedName>
        <fullName evidence="1">Uncharacterized protein</fullName>
    </submittedName>
</protein>
<dbReference type="EMBL" id="JALHLF010000074">
    <property type="protein sequence ID" value="MCJ2184056.1"/>
    <property type="molecule type" value="Genomic_DNA"/>
</dbReference>
<comment type="caution">
    <text evidence="1">The sequence shown here is derived from an EMBL/GenBank/DDBJ whole genome shotgun (WGS) entry which is preliminary data.</text>
</comment>
<accession>A0ABT0BG71</accession>
<dbReference type="Proteomes" id="UP001162881">
    <property type="component" value="Unassembled WGS sequence"/>
</dbReference>
<keyword evidence="2" id="KW-1185">Reference proteome</keyword>
<name>A0ABT0BG71_9SPHN</name>
<organism evidence="1 2">
    <name type="scientific">Novosphingobium organovorum</name>
    <dbReference type="NCBI Taxonomy" id="2930092"/>
    <lineage>
        <taxon>Bacteria</taxon>
        <taxon>Pseudomonadati</taxon>
        <taxon>Pseudomonadota</taxon>
        <taxon>Alphaproteobacteria</taxon>
        <taxon>Sphingomonadales</taxon>
        <taxon>Sphingomonadaceae</taxon>
        <taxon>Novosphingobium</taxon>
    </lineage>
</organism>
<evidence type="ECO:0000313" key="1">
    <source>
        <dbReference type="EMBL" id="MCJ2184056.1"/>
    </source>
</evidence>
<dbReference type="RefSeq" id="WP_244022499.1">
    <property type="nucleotide sequence ID" value="NZ_JALHLF010000074.1"/>
</dbReference>
<proteinExistence type="predicted"/>
<reference evidence="1" key="1">
    <citation type="submission" date="2022-03" db="EMBL/GenBank/DDBJ databases">
        <title>Identification of a novel bacterium isolated from mangrove sediments.</title>
        <authorList>
            <person name="Pan X."/>
        </authorList>
    </citation>
    <scope>NUCLEOTIDE SEQUENCE</scope>
    <source>
        <strain evidence="1">B1949</strain>
    </source>
</reference>
<gene>
    <name evidence="1" type="ORF">MTR62_15330</name>
</gene>